<evidence type="ECO:0000256" key="7">
    <source>
        <dbReference type="HAMAP-Rule" id="MF_01322"/>
    </source>
</evidence>
<keyword evidence="4 7" id="KW-0479">Metal-binding</keyword>
<feature type="binding site" evidence="7">
    <location>
        <position position="912"/>
    </location>
    <ligand>
        <name>Zn(2+)</name>
        <dbReference type="ChEBI" id="CHEBI:29105"/>
        <label>2</label>
    </ligand>
</feature>
<feature type="binding site" evidence="7">
    <location>
        <position position="828"/>
    </location>
    <ligand>
        <name>Zn(2+)</name>
        <dbReference type="ChEBI" id="CHEBI:29105"/>
        <label>2</label>
    </ligand>
</feature>
<dbReference type="InterPro" id="IPR012754">
    <property type="entry name" value="DNA-dir_RpoC_beta_prime_bact"/>
</dbReference>
<dbReference type="InterPro" id="IPR007080">
    <property type="entry name" value="RNA_pol_Rpb1_1"/>
</dbReference>
<feature type="binding site" evidence="7">
    <location>
        <position position="495"/>
    </location>
    <ligand>
        <name>Mg(2+)</name>
        <dbReference type="ChEBI" id="CHEBI:18420"/>
    </ligand>
</feature>
<keyword evidence="5 7" id="KW-0804">Transcription</keyword>
<evidence type="ECO:0000313" key="10">
    <source>
        <dbReference type="EMBL" id="OGF73672.1"/>
    </source>
</evidence>
<feature type="binding site" evidence="7">
    <location>
        <position position="79"/>
    </location>
    <ligand>
        <name>Zn(2+)</name>
        <dbReference type="ChEBI" id="CHEBI:29105"/>
        <label>1</label>
    </ligand>
</feature>
<gene>
    <name evidence="7" type="primary">rpoC</name>
    <name evidence="10" type="ORF">A3J56_00205</name>
</gene>
<dbReference type="Gene3D" id="1.10.150.390">
    <property type="match status" value="1"/>
</dbReference>
<dbReference type="STRING" id="1798338.A3J56_00205"/>
<dbReference type="Gene3D" id="2.40.40.20">
    <property type="match status" value="1"/>
</dbReference>
<keyword evidence="1 7" id="KW-0240">DNA-directed RNA polymerase</keyword>
<feature type="binding site" evidence="7">
    <location>
        <position position="499"/>
    </location>
    <ligand>
        <name>Mg(2+)</name>
        <dbReference type="ChEBI" id="CHEBI:18420"/>
    </ligand>
</feature>
<comment type="function">
    <text evidence="7 8">DNA-dependent RNA polymerase catalyzes the transcription of DNA into RNA using the four ribonucleoside triphosphates as substrates.</text>
</comment>
<dbReference type="GO" id="GO:0003899">
    <property type="term" value="F:DNA-directed RNA polymerase activity"/>
    <property type="evidence" value="ECO:0007669"/>
    <property type="project" value="UniProtKB-UniRule"/>
</dbReference>
<dbReference type="Gene3D" id="1.10.1790.20">
    <property type="match status" value="1"/>
</dbReference>
<feature type="binding site" evidence="7">
    <location>
        <position position="902"/>
    </location>
    <ligand>
        <name>Zn(2+)</name>
        <dbReference type="ChEBI" id="CHEBI:29105"/>
        <label>2</label>
    </ligand>
</feature>
<evidence type="ECO:0000256" key="6">
    <source>
        <dbReference type="ARBA" id="ARBA00048552"/>
    </source>
</evidence>
<dbReference type="InterPro" id="IPR006592">
    <property type="entry name" value="RNA_pol_N"/>
</dbReference>
<dbReference type="GO" id="GO:0000287">
    <property type="term" value="F:magnesium ion binding"/>
    <property type="evidence" value="ECO:0007669"/>
    <property type="project" value="UniProtKB-UniRule"/>
</dbReference>
<dbReference type="InterPro" id="IPR042102">
    <property type="entry name" value="RNA_pol_Rpb1_3_sf"/>
</dbReference>
<evidence type="ECO:0000313" key="11">
    <source>
        <dbReference type="Proteomes" id="UP000178406"/>
    </source>
</evidence>
<dbReference type="SUPFAM" id="SSF64484">
    <property type="entry name" value="beta and beta-prime subunits of DNA dependent RNA-polymerase"/>
    <property type="match status" value="1"/>
</dbReference>
<keyword evidence="3 7" id="KW-0548">Nucleotidyltransferase</keyword>
<dbReference type="HAMAP" id="MF_01322">
    <property type="entry name" value="RNApol_bact_RpoC"/>
    <property type="match status" value="1"/>
</dbReference>
<keyword evidence="2 7" id="KW-0808">Transferase</keyword>
<evidence type="ECO:0000256" key="2">
    <source>
        <dbReference type="ARBA" id="ARBA00022679"/>
    </source>
</evidence>
<feature type="binding site" evidence="7">
    <location>
        <position position="497"/>
    </location>
    <ligand>
        <name>Mg(2+)</name>
        <dbReference type="ChEBI" id="CHEBI:18420"/>
    </ligand>
</feature>
<dbReference type="EMBL" id="MFHQ01000038">
    <property type="protein sequence ID" value="OGF73672.1"/>
    <property type="molecule type" value="Genomic_DNA"/>
</dbReference>
<dbReference type="GO" id="GO:0000428">
    <property type="term" value="C:DNA-directed RNA polymerase complex"/>
    <property type="evidence" value="ECO:0007669"/>
    <property type="project" value="UniProtKB-KW"/>
</dbReference>
<proteinExistence type="inferred from homology"/>
<sequence length="1218" mass="135422">MENQVTDFRSLALRLASPDRILAWSRGEVTKPETINYRTQRPEKDGLFDERIFGPTKDFECYCGKYKRVRYKGITCDKCGVEVTRAIVRRERMGHIALASAVSHIWFLRGVPSRIGMLLDVSVPDLERVIYFGGYIIKSVDEKKRANTIQALEREYKTKFKAAPSKAEKDVLKEAYGSAVAEIASLRPHTVLGEAAYYHLSLKYADLFEAGVGAEVLRELCAALDLESIAQKIEGEIETATPQQRKKVVKRLRLVRHFIQSNVRPEWMFLTAIPIIPPDLRPMVQLEGGRHATSDINDLYRRVINRNNRLKKLLELKAPEVIVRNEKRMLQEAVDSLIDNSIKRNQGPAATSQAQKRPLRSLADMLKGKQGRFRQNLLGKRVDYSGRSVIVVGPELRMHQCGLPKHMALELFRPFVIHDLIERGFAHTIRGAGHLIDDLTPEVWESLERAIEGKYVLLNRAPTLHRLGIQAFQPVLIEGNAIQLHPLVCAAFNADFDGDQMAVHVPLTREAQQEARDIIASVKNLLKPGNGEPVVSPTQDIVLGINYLTRTKDSERGSGKYFSSPNEAILAYDYGVISLQAVIHIKVTKTPKYAVLGKDIVETSVGRLIFNSVIPSDYSYLNKEMKKKDIERLVSDFIQLYGIDNVPPILDRIKMLGYRYATQSGISWGIDDIQIPQEKAALIAAAQGKMQEIEDQYNAGLLTDRERYTKIIEIWSDVKRTIDERVPLTLDPYGPIHYMVGSSARGNWNQINQIASMKGLVVNPAGRIIELPILSSYKEGLNVLEYFISTHASRKGIADTALKTAVAGYLTRRLVDVSQDVIVAEPDCKTEKGIVVHRKDSEKLGKNFASRIFGRVIAKDCVVPGSNNVLFKNGHLLSLGASEEIAKNTSIESVVLRSPITCRLSRGVCQMCYGYDLGSNMPVKLGEAVGIVAAQAIGEPGTQLTMRTFHVGGIAGAADITMGLPRVEEIFEMRTPKMLAVISTVAGTVLDITETRTEVGRERVIKILADKPESASSGTAEYIVPAEKMLLVKPGEHIDAGARLTEGSADLRELMAAAGAEATQQYIISEVQQVYTFQGAAINDKHIEVIVRQMFSRVRIKDRGSSSWTIGETVEKGTFLEANLRLKQGGGTPARAAQLVMGISNVALTTDSFLSAASFMQTMRILTNAAIEGREDPLRGLKENVIIGRLIPAGTGFRKEYLKRFYASVDERVEKEEE</sequence>
<dbReference type="Proteomes" id="UP000178406">
    <property type="component" value="Unassembled WGS sequence"/>
</dbReference>
<dbReference type="AlphaFoldDB" id="A0A1F5WD66"/>
<dbReference type="InterPro" id="IPR007081">
    <property type="entry name" value="RNA_pol_Rpb1_5"/>
</dbReference>
<dbReference type="GO" id="GO:0008270">
    <property type="term" value="F:zinc ion binding"/>
    <property type="evidence" value="ECO:0007669"/>
    <property type="project" value="UniProtKB-UniRule"/>
</dbReference>
<comment type="cofactor">
    <cofactor evidence="7">
        <name>Zn(2+)</name>
        <dbReference type="ChEBI" id="CHEBI:29105"/>
    </cofactor>
    <text evidence="7">Binds 2 Zn(2+) ions per subunit.</text>
</comment>
<dbReference type="CDD" id="cd02655">
    <property type="entry name" value="RNAP_beta'_C"/>
    <property type="match status" value="1"/>
</dbReference>
<organism evidence="10 11">
    <name type="scientific">Candidatus Giovannonibacteria bacterium RIFCSPHIGHO2_02_FULL_46_20</name>
    <dbReference type="NCBI Taxonomy" id="1798338"/>
    <lineage>
        <taxon>Bacteria</taxon>
        <taxon>Candidatus Giovannoniibacteriota</taxon>
    </lineage>
</organism>
<accession>A0A1F5WD66</accession>
<dbReference type="Gene3D" id="1.10.40.90">
    <property type="match status" value="1"/>
</dbReference>
<dbReference type="SMART" id="SM00663">
    <property type="entry name" value="RPOLA_N"/>
    <property type="match status" value="1"/>
</dbReference>
<comment type="caution">
    <text evidence="10">The sequence shown here is derived from an EMBL/GenBank/DDBJ whole genome shotgun (WGS) entry which is preliminary data.</text>
</comment>
<evidence type="ECO:0000256" key="4">
    <source>
        <dbReference type="ARBA" id="ARBA00022723"/>
    </source>
</evidence>
<dbReference type="CDD" id="cd01609">
    <property type="entry name" value="RNAP_beta'_N"/>
    <property type="match status" value="1"/>
</dbReference>
<feature type="binding site" evidence="7">
    <location>
        <position position="909"/>
    </location>
    <ligand>
        <name>Zn(2+)</name>
        <dbReference type="ChEBI" id="CHEBI:29105"/>
        <label>2</label>
    </ligand>
</feature>
<feature type="binding site" evidence="7">
    <location>
        <position position="76"/>
    </location>
    <ligand>
        <name>Zn(2+)</name>
        <dbReference type="ChEBI" id="CHEBI:29105"/>
        <label>1</label>
    </ligand>
</feature>
<feature type="binding site" evidence="7">
    <location>
        <position position="63"/>
    </location>
    <ligand>
        <name>Zn(2+)</name>
        <dbReference type="ChEBI" id="CHEBI:29105"/>
        <label>1</label>
    </ligand>
</feature>
<dbReference type="Pfam" id="PF04997">
    <property type="entry name" value="RNA_pol_Rpb1_1"/>
    <property type="match status" value="1"/>
</dbReference>
<comment type="similarity">
    <text evidence="7 8">Belongs to the RNA polymerase beta' chain family.</text>
</comment>
<keyword evidence="7" id="KW-0460">Magnesium</keyword>
<dbReference type="NCBIfam" id="TIGR02386">
    <property type="entry name" value="rpoC_TIGR"/>
    <property type="match status" value="1"/>
</dbReference>
<reference evidence="10 11" key="1">
    <citation type="journal article" date="2016" name="Nat. Commun.">
        <title>Thousands of microbial genomes shed light on interconnected biogeochemical processes in an aquifer system.</title>
        <authorList>
            <person name="Anantharaman K."/>
            <person name="Brown C.T."/>
            <person name="Hug L.A."/>
            <person name="Sharon I."/>
            <person name="Castelle C.J."/>
            <person name="Probst A.J."/>
            <person name="Thomas B.C."/>
            <person name="Singh A."/>
            <person name="Wilkins M.J."/>
            <person name="Karaoz U."/>
            <person name="Brodie E.L."/>
            <person name="Williams K.H."/>
            <person name="Hubbard S.S."/>
            <person name="Banfield J.F."/>
        </authorList>
    </citation>
    <scope>NUCLEOTIDE SEQUENCE [LARGE SCALE GENOMIC DNA]</scope>
</reference>
<dbReference type="GO" id="GO:0003677">
    <property type="term" value="F:DNA binding"/>
    <property type="evidence" value="ECO:0007669"/>
    <property type="project" value="UniProtKB-UniRule"/>
</dbReference>
<comment type="cofactor">
    <cofactor evidence="7">
        <name>Mg(2+)</name>
        <dbReference type="ChEBI" id="CHEBI:18420"/>
    </cofactor>
    <text evidence="7">Binds 1 Mg(2+) ion per subunit.</text>
</comment>
<dbReference type="PANTHER" id="PTHR19376">
    <property type="entry name" value="DNA-DIRECTED RNA POLYMERASE"/>
    <property type="match status" value="1"/>
</dbReference>
<comment type="catalytic activity">
    <reaction evidence="6 7 8">
        <text>RNA(n) + a ribonucleoside 5'-triphosphate = RNA(n+1) + diphosphate</text>
        <dbReference type="Rhea" id="RHEA:21248"/>
        <dbReference type="Rhea" id="RHEA-COMP:14527"/>
        <dbReference type="Rhea" id="RHEA-COMP:17342"/>
        <dbReference type="ChEBI" id="CHEBI:33019"/>
        <dbReference type="ChEBI" id="CHEBI:61557"/>
        <dbReference type="ChEBI" id="CHEBI:140395"/>
        <dbReference type="EC" id="2.7.7.6"/>
    </reaction>
</comment>
<feature type="binding site" evidence="7">
    <location>
        <position position="61"/>
    </location>
    <ligand>
        <name>Zn(2+)</name>
        <dbReference type="ChEBI" id="CHEBI:29105"/>
        <label>1</label>
    </ligand>
</feature>
<dbReference type="InterPro" id="IPR000722">
    <property type="entry name" value="RNA_pol_asu"/>
</dbReference>
<dbReference type="Pfam" id="PF04983">
    <property type="entry name" value="RNA_pol_Rpb1_3"/>
    <property type="match status" value="1"/>
</dbReference>
<dbReference type="InterPro" id="IPR045867">
    <property type="entry name" value="DNA-dir_RpoC_beta_prime"/>
</dbReference>
<dbReference type="Gene3D" id="1.10.132.30">
    <property type="match status" value="1"/>
</dbReference>
<dbReference type="Pfam" id="PF00623">
    <property type="entry name" value="RNA_pol_Rpb1_2"/>
    <property type="match status" value="2"/>
</dbReference>
<dbReference type="Pfam" id="PF04998">
    <property type="entry name" value="RNA_pol_Rpb1_5"/>
    <property type="match status" value="1"/>
</dbReference>
<dbReference type="Gene3D" id="4.10.860.120">
    <property type="entry name" value="RNA polymerase II, clamp domain"/>
    <property type="match status" value="1"/>
</dbReference>
<protein>
    <recommendedName>
        <fullName evidence="7">DNA-directed RNA polymerase subunit beta'</fullName>
        <shortName evidence="7">RNAP subunit beta'</shortName>
        <ecNumber evidence="7">2.7.7.6</ecNumber>
    </recommendedName>
    <alternativeName>
        <fullName evidence="7">RNA polymerase subunit beta'</fullName>
    </alternativeName>
    <alternativeName>
        <fullName evidence="7">Transcriptase subunit beta'</fullName>
    </alternativeName>
</protein>
<evidence type="ECO:0000256" key="8">
    <source>
        <dbReference type="RuleBase" id="RU004279"/>
    </source>
</evidence>
<evidence type="ECO:0000256" key="5">
    <source>
        <dbReference type="ARBA" id="ARBA00023163"/>
    </source>
</evidence>
<dbReference type="InterPro" id="IPR044893">
    <property type="entry name" value="RNA_pol_Rpb1_clamp_domain"/>
</dbReference>
<evidence type="ECO:0000256" key="3">
    <source>
        <dbReference type="ARBA" id="ARBA00022695"/>
    </source>
</evidence>
<evidence type="ECO:0000259" key="9">
    <source>
        <dbReference type="SMART" id="SM00663"/>
    </source>
</evidence>
<dbReference type="EC" id="2.7.7.6" evidence="7"/>
<dbReference type="InterPro" id="IPR038120">
    <property type="entry name" value="Rpb1_funnel_sf"/>
</dbReference>
<dbReference type="Gene3D" id="1.10.274.100">
    <property type="entry name" value="RNA polymerase Rpb1, domain 3"/>
    <property type="match status" value="2"/>
</dbReference>
<dbReference type="PANTHER" id="PTHR19376:SF54">
    <property type="entry name" value="DNA-DIRECTED RNA POLYMERASE SUBUNIT BETA"/>
    <property type="match status" value="1"/>
</dbReference>
<comment type="subunit">
    <text evidence="7">The RNAP catalytic core consists of 2 alpha, 1 beta, 1 beta' and 1 omega subunit. When a sigma factor is associated with the core the holoenzyme is formed, which can initiate transcription.</text>
</comment>
<evidence type="ECO:0000256" key="1">
    <source>
        <dbReference type="ARBA" id="ARBA00022478"/>
    </source>
</evidence>
<dbReference type="InterPro" id="IPR007066">
    <property type="entry name" value="RNA_pol_Rpb1_3"/>
</dbReference>
<feature type="domain" description="RNA polymerase N-terminal" evidence="9">
    <location>
        <begin position="266"/>
        <end position="549"/>
    </location>
</feature>
<name>A0A1F5WD66_9BACT</name>
<dbReference type="GO" id="GO:0006351">
    <property type="term" value="P:DNA-templated transcription"/>
    <property type="evidence" value="ECO:0007669"/>
    <property type="project" value="UniProtKB-UniRule"/>
</dbReference>
<dbReference type="Gene3D" id="2.40.50.100">
    <property type="match status" value="1"/>
</dbReference>
<keyword evidence="7" id="KW-0862">Zinc</keyword>